<evidence type="ECO:0000256" key="4">
    <source>
        <dbReference type="ARBA" id="ARBA00023054"/>
    </source>
</evidence>
<dbReference type="FunFam" id="2.60.120.260:FF:000009">
    <property type="entry name" value="SUN domain-containing protein 1 isoform X1"/>
    <property type="match status" value="1"/>
</dbReference>
<dbReference type="GO" id="GO:0043495">
    <property type="term" value="F:protein-membrane adaptor activity"/>
    <property type="evidence" value="ECO:0007669"/>
    <property type="project" value="TreeGrafter"/>
</dbReference>
<comment type="subcellular location">
    <subcellularLocation>
        <location evidence="1">Membrane</location>
    </subcellularLocation>
</comment>
<proteinExistence type="predicted"/>
<accession>A0A7R9ABQ1</accession>
<evidence type="ECO:0000256" key="2">
    <source>
        <dbReference type="ARBA" id="ARBA00022692"/>
    </source>
</evidence>
<dbReference type="PROSITE" id="PS51469">
    <property type="entry name" value="SUN"/>
    <property type="match status" value="1"/>
</dbReference>
<dbReference type="OrthoDB" id="342281at2759"/>
<dbReference type="Proteomes" id="UP000677054">
    <property type="component" value="Unassembled WGS sequence"/>
</dbReference>
<dbReference type="GO" id="GO:0034993">
    <property type="term" value="C:meiotic nuclear membrane microtubule tethering complex"/>
    <property type="evidence" value="ECO:0007669"/>
    <property type="project" value="TreeGrafter"/>
</dbReference>
<sequence>MLRNERNLVCGTCGTVKNHQVPCLEETTTRSVRRTPRKRRSKTLSSLSETEEDVEKTFLASTPLQGSPVLKTMASVSSMVATLSRSSTTTTTTVVGEEETGGDRAGMTSDDAESRTTKSSSRVRRRRKEETTSGYSTDEEDPLIPISAEKGGYTYAQSLAYRSHITPTRVITSPNMARHPLNGSRISAGADTSGVYRCEDCNSHALFPQWLNRLLQGQQDTQQTLYEGAFSDDEEERGEDLNRVPRARPNGIHPANRLVEPPVGAPSAAGNGGGRGGKAAGPSETERLAAAALVANRSSAVNVYGRSSTIFRRVLTILYTPLAGIEVMETLIRPCFRKLKWLFALFVLLLCFLAYNWDHQMSHCKEVAHVSGQECPEKIEWSSLSFWFPWLANNCTQRESTVTPGMPVDPGPSLHHQMNPCPNPCPEVDPGKLTAFMLSSPDFKDFFQSQHKEFMTALASVEMRETHHNEKVAEELKACWKKLEGVELKLKGLQESLGSLEGSVQRTERMVGTLQPGSNAVPVQDIEDLWDQVDSLKDAIHGLQAMQNEYARAIDAKNITAEIHASLGEIMAAAGESEAGPTEPRSFGAWIRHIIRSRFSGMSWENLQVQIEKSCESQLDEIRATVKEFEGKQASACPTCTQSVGAGQSQETLGIPVNISSYSEYFLSLIRKELAKFDADKTGMADHALESAGATVINTRCSETYDLGMAQLQIFGIPIWNYHNTPRKVIQPGMSPGQCWAFKGAHGYLVIKLPSHVRISGFTLEHIPVELSTTGNINSAPKDFFVLGLKHEKDYEGVMLGKYTYNDKGPTLQFFPAQTLVDDSFEIVELRITSNHGHPDYTCIYRFRIHGKRVN</sequence>
<dbReference type="EMBL" id="CAJPEV010003150">
    <property type="protein sequence ID" value="CAG0899074.1"/>
    <property type="molecule type" value="Genomic_DNA"/>
</dbReference>
<feature type="domain" description="SUN" evidence="7">
    <location>
        <begin position="693"/>
        <end position="854"/>
    </location>
</feature>
<dbReference type="EMBL" id="LR902667">
    <property type="protein sequence ID" value="CAD7250924.1"/>
    <property type="molecule type" value="Genomic_DNA"/>
</dbReference>
<evidence type="ECO:0000256" key="3">
    <source>
        <dbReference type="ARBA" id="ARBA00022989"/>
    </source>
</evidence>
<evidence type="ECO:0000313" key="8">
    <source>
        <dbReference type="EMBL" id="CAD7250924.1"/>
    </source>
</evidence>
<keyword evidence="3" id="KW-1133">Transmembrane helix</keyword>
<feature type="compositionally biased region" description="Gly residues" evidence="6">
    <location>
        <begin position="270"/>
        <end position="279"/>
    </location>
</feature>
<dbReference type="PANTHER" id="PTHR12911:SF8">
    <property type="entry name" value="KLAROID PROTEIN-RELATED"/>
    <property type="match status" value="1"/>
</dbReference>
<evidence type="ECO:0000313" key="9">
    <source>
        <dbReference type="Proteomes" id="UP000677054"/>
    </source>
</evidence>
<keyword evidence="9" id="KW-1185">Reference proteome</keyword>
<dbReference type="PANTHER" id="PTHR12911">
    <property type="entry name" value="SAD1/UNC-84-LIKE PROTEIN-RELATED"/>
    <property type="match status" value="1"/>
</dbReference>
<protein>
    <recommendedName>
        <fullName evidence="7">SUN domain-containing protein</fullName>
    </recommendedName>
</protein>
<dbReference type="Gene3D" id="2.60.120.260">
    <property type="entry name" value="Galactose-binding domain-like"/>
    <property type="match status" value="1"/>
</dbReference>
<feature type="region of interest" description="Disordered" evidence="6">
    <location>
        <begin position="229"/>
        <end position="282"/>
    </location>
</feature>
<dbReference type="AlphaFoldDB" id="A0A7R9ABQ1"/>
<evidence type="ECO:0000256" key="1">
    <source>
        <dbReference type="ARBA" id="ARBA00004370"/>
    </source>
</evidence>
<dbReference type="InterPro" id="IPR045119">
    <property type="entry name" value="SUN1-5"/>
</dbReference>
<dbReference type="InterPro" id="IPR012919">
    <property type="entry name" value="SUN_dom"/>
</dbReference>
<keyword evidence="2" id="KW-0812">Transmembrane</keyword>
<dbReference type="Pfam" id="PF07738">
    <property type="entry name" value="Sad1_UNC"/>
    <property type="match status" value="1"/>
</dbReference>
<keyword evidence="5" id="KW-0472">Membrane</keyword>
<name>A0A7R9ABQ1_9CRUS</name>
<reference evidence="8" key="1">
    <citation type="submission" date="2020-11" db="EMBL/GenBank/DDBJ databases">
        <authorList>
            <person name="Tran Van P."/>
        </authorList>
    </citation>
    <scope>NUCLEOTIDE SEQUENCE</scope>
</reference>
<evidence type="ECO:0000259" key="7">
    <source>
        <dbReference type="PROSITE" id="PS51469"/>
    </source>
</evidence>
<evidence type="ECO:0000256" key="6">
    <source>
        <dbReference type="SAM" id="MobiDB-lite"/>
    </source>
</evidence>
<feature type="region of interest" description="Disordered" evidence="6">
    <location>
        <begin position="27"/>
        <end position="53"/>
    </location>
</feature>
<organism evidence="8">
    <name type="scientific">Darwinula stevensoni</name>
    <dbReference type="NCBI Taxonomy" id="69355"/>
    <lineage>
        <taxon>Eukaryota</taxon>
        <taxon>Metazoa</taxon>
        <taxon>Ecdysozoa</taxon>
        <taxon>Arthropoda</taxon>
        <taxon>Crustacea</taxon>
        <taxon>Oligostraca</taxon>
        <taxon>Ostracoda</taxon>
        <taxon>Podocopa</taxon>
        <taxon>Podocopida</taxon>
        <taxon>Darwinulocopina</taxon>
        <taxon>Darwinuloidea</taxon>
        <taxon>Darwinulidae</taxon>
        <taxon>Darwinula</taxon>
    </lineage>
</organism>
<gene>
    <name evidence="8" type="ORF">DSTB1V02_LOCUS10693</name>
</gene>
<feature type="compositionally biased region" description="Basic residues" evidence="6">
    <location>
        <begin position="31"/>
        <end position="42"/>
    </location>
</feature>
<feature type="region of interest" description="Disordered" evidence="6">
    <location>
        <begin position="82"/>
        <end position="145"/>
    </location>
</feature>
<keyword evidence="4" id="KW-0175">Coiled coil</keyword>
<evidence type="ECO:0000256" key="5">
    <source>
        <dbReference type="ARBA" id="ARBA00023136"/>
    </source>
</evidence>